<gene>
    <name evidence="1" type="ORF">MIND_00574600</name>
</gene>
<proteinExistence type="predicted"/>
<dbReference type="EMBL" id="JACAZF010000005">
    <property type="protein sequence ID" value="KAF7303458.1"/>
    <property type="molecule type" value="Genomic_DNA"/>
</dbReference>
<protein>
    <submittedName>
        <fullName evidence="1">Uncharacterized protein</fullName>
    </submittedName>
</protein>
<dbReference type="OrthoDB" id="3268409at2759"/>
<accession>A0A8H6SQQ1</accession>
<dbReference type="RefSeq" id="XP_037220430.1">
    <property type="nucleotide sequence ID" value="XM_037362509.1"/>
</dbReference>
<sequence length="541" mass="61193">METRAPPPPLLPPPTHQPIHVEYHIPITPKTVLEKLYTYAAGTVLEFPETSATGAIGHLFPIAAYKPTRNVAYSLGEPKGAGNKIPTKLSFKTCQGIKACPYADEAALRVAHTTASREEIARRLQLERQQRDSAASTRGALLQKTRAYFTALKRQGCGAPLQETTLFDVAEHQQEERRAAQEQQLHRGRLTSPTCDGRLLFRRDSNNRAFIMCEHRHRNGNRDHLIDYTAGGGLYDTSYLEALFANDLEACAEFEDDEYVLANTGPSSTCTTVANFSTMKIECLNEHRHADGQLGVTFLRQVDCACKFLLYEPCPEFIDECPWALLVCHGAHRHTIPLVTKTPPHIREMIFSLLRRLDNDIADLTPRRFLRHPATTNFLREIFPHDDAPSLLDLHPSLGNRDHVSAYISQVQREMFPSGTGWAGLVHLKEQQDEFDLSQEAYIRYVEELPESRASTFRIAICMAPESSRLLLNAKFIQSDISFRRIAGFKEFELGGLDADSRTSVVYCRIYVNRQTAAAHHMIFQKIHDIVRLDTGEDLRW</sequence>
<dbReference type="Proteomes" id="UP000636479">
    <property type="component" value="Unassembled WGS sequence"/>
</dbReference>
<comment type="caution">
    <text evidence="1">The sequence shown here is derived from an EMBL/GenBank/DDBJ whole genome shotgun (WGS) entry which is preliminary data.</text>
</comment>
<dbReference type="GeneID" id="59345025"/>
<evidence type="ECO:0000313" key="1">
    <source>
        <dbReference type="EMBL" id="KAF7303458.1"/>
    </source>
</evidence>
<reference evidence="1" key="1">
    <citation type="submission" date="2020-05" db="EMBL/GenBank/DDBJ databases">
        <title>Mycena genomes resolve the evolution of fungal bioluminescence.</title>
        <authorList>
            <person name="Tsai I.J."/>
        </authorList>
    </citation>
    <scope>NUCLEOTIDE SEQUENCE</scope>
    <source>
        <strain evidence="1">171206Taipei</strain>
    </source>
</reference>
<organism evidence="1 2">
    <name type="scientific">Mycena indigotica</name>
    <dbReference type="NCBI Taxonomy" id="2126181"/>
    <lineage>
        <taxon>Eukaryota</taxon>
        <taxon>Fungi</taxon>
        <taxon>Dikarya</taxon>
        <taxon>Basidiomycota</taxon>
        <taxon>Agaricomycotina</taxon>
        <taxon>Agaricomycetes</taxon>
        <taxon>Agaricomycetidae</taxon>
        <taxon>Agaricales</taxon>
        <taxon>Marasmiineae</taxon>
        <taxon>Mycenaceae</taxon>
        <taxon>Mycena</taxon>
    </lineage>
</organism>
<dbReference type="AlphaFoldDB" id="A0A8H6SQQ1"/>
<evidence type="ECO:0000313" key="2">
    <source>
        <dbReference type="Proteomes" id="UP000636479"/>
    </source>
</evidence>
<keyword evidence="2" id="KW-1185">Reference proteome</keyword>
<name>A0A8H6SQQ1_9AGAR</name>